<organism evidence="1 2">
    <name type="scientific">Lecanicillium saksenae</name>
    <dbReference type="NCBI Taxonomy" id="468837"/>
    <lineage>
        <taxon>Eukaryota</taxon>
        <taxon>Fungi</taxon>
        <taxon>Dikarya</taxon>
        <taxon>Ascomycota</taxon>
        <taxon>Pezizomycotina</taxon>
        <taxon>Sordariomycetes</taxon>
        <taxon>Hypocreomycetidae</taxon>
        <taxon>Hypocreales</taxon>
        <taxon>Cordycipitaceae</taxon>
        <taxon>Lecanicillium</taxon>
    </lineage>
</organism>
<sequence>MAESSAQVQSESTPLVLDEVLQQVLQDDQEEWEYEYSTTETETYYLSVELSYPEFKGTSAKVNIHSRGGYYKNWQETTGGMEPAGRPSGGGTGAGQRAGADDAQIKEEDSSNDEAEPATVEPDEDDDGTMIDPALRSKGKEPVRPPPRENIDLTSQAQTREPSAEPSPARDEAPSEDKQEIRDDIQILELHSDHPLISYRGRLFEGEWAEIIGTEALLARHDDNNPLPALRQVQGGIDMLGAVSSRIVTKEKIATARQQDQDPLAATRAQWNIHIPPGKDRTGERRQQARFLENLMALKKMKGQTDDVTVYAMDGEGKDFDDTKDPDYKPRRKRTGTTAPAPGAAESRRPGRGGRGRGSRGAGRGRLAAGRRGRQRAIAPHPRSTPTPARWEDLAEDDGEAVDEDEDDDMSVD</sequence>
<evidence type="ECO:0000313" key="2">
    <source>
        <dbReference type="Proteomes" id="UP001148737"/>
    </source>
</evidence>
<accession>A0ACC1QJL1</accession>
<reference evidence="1" key="1">
    <citation type="submission" date="2022-07" db="EMBL/GenBank/DDBJ databases">
        <title>Genome Sequence of Lecanicillium saksenae.</title>
        <authorList>
            <person name="Buettner E."/>
        </authorList>
    </citation>
    <scope>NUCLEOTIDE SEQUENCE</scope>
    <source>
        <strain evidence="1">VT-O1</strain>
    </source>
</reference>
<dbReference type="EMBL" id="JANAKD010001843">
    <property type="protein sequence ID" value="KAJ3476122.1"/>
    <property type="molecule type" value="Genomic_DNA"/>
</dbReference>
<gene>
    <name evidence="1" type="ORF">NLG97_g9225</name>
</gene>
<protein>
    <submittedName>
        <fullName evidence="1">Uncharacterized protein</fullName>
    </submittedName>
</protein>
<proteinExistence type="predicted"/>
<evidence type="ECO:0000313" key="1">
    <source>
        <dbReference type="EMBL" id="KAJ3476122.1"/>
    </source>
</evidence>
<keyword evidence="2" id="KW-1185">Reference proteome</keyword>
<name>A0ACC1QJL1_9HYPO</name>
<dbReference type="Proteomes" id="UP001148737">
    <property type="component" value="Unassembled WGS sequence"/>
</dbReference>
<comment type="caution">
    <text evidence="1">The sequence shown here is derived from an EMBL/GenBank/DDBJ whole genome shotgun (WGS) entry which is preliminary data.</text>
</comment>